<protein>
    <submittedName>
        <fullName evidence="1">Uncharacterized protein</fullName>
    </submittedName>
</protein>
<sequence length="83" mass="9071">MLKFCNLFLSQDQLPGLLQERSEASSLLGSASLDTSLSSYEQEDSSFVGKRPEIDGNLPSWAGPIAPLMYGKLKFTWVTGDLS</sequence>
<evidence type="ECO:0000313" key="2">
    <source>
        <dbReference type="Proteomes" id="UP000886653"/>
    </source>
</evidence>
<comment type="caution">
    <text evidence="1">The sequence shown here is derived from an EMBL/GenBank/DDBJ whole genome shotgun (WGS) entry which is preliminary data.</text>
</comment>
<name>A0A9P6NK60_9BASI</name>
<dbReference type="Proteomes" id="UP000886653">
    <property type="component" value="Unassembled WGS sequence"/>
</dbReference>
<gene>
    <name evidence="1" type="ORF">CROQUDRAFT_93626</name>
</gene>
<evidence type="ECO:0000313" key="1">
    <source>
        <dbReference type="EMBL" id="KAG0145639.1"/>
    </source>
</evidence>
<proteinExistence type="predicted"/>
<accession>A0A9P6NK60</accession>
<organism evidence="1 2">
    <name type="scientific">Cronartium quercuum f. sp. fusiforme G11</name>
    <dbReference type="NCBI Taxonomy" id="708437"/>
    <lineage>
        <taxon>Eukaryota</taxon>
        <taxon>Fungi</taxon>
        <taxon>Dikarya</taxon>
        <taxon>Basidiomycota</taxon>
        <taxon>Pucciniomycotina</taxon>
        <taxon>Pucciniomycetes</taxon>
        <taxon>Pucciniales</taxon>
        <taxon>Coleosporiaceae</taxon>
        <taxon>Cronartium</taxon>
    </lineage>
</organism>
<keyword evidence="2" id="KW-1185">Reference proteome</keyword>
<dbReference type="AlphaFoldDB" id="A0A9P6NK60"/>
<dbReference type="EMBL" id="MU167273">
    <property type="protein sequence ID" value="KAG0145639.1"/>
    <property type="molecule type" value="Genomic_DNA"/>
</dbReference>
<reference evidence="1" key="1">
    <citation type="submission" date="2013-11" db="EMBL/GenBank/DDBJ databases">
        <title>Genome sequence of the fusiform rust pathogen reveals effectors for host alternation and coevolution with pine.</title>
        <authorList>
            <consortium name="DOE Joint Genome Institute"/>
            <person name="Smith K."/>
            <person name="Pendleton A."/>
            <person name="Kubisiak T."/>
            <person name="Anderson C."/>
            <person name="Salamov A."/>
            <person name="Aerts A."/>
            <person name="Riley R."/>
            <person name="Clum A."/>
            <person name="Lindquist E."/>
            <person name="Ence D."/>
            <person name="Campbell M."/>
            <person name="Kronenberg Z."/>
            <person name="Feau N."/>
            <person name="Dhillon B."/>
            <person name="Hamelin R."/>
            <person name="Burleigh J."/>
            <person name="Smith J."/>
            <person name="Yandell M."/>
            <person name="Nelson C."/>
            <person name="Grigoriev I."/>
            <person name="Davis J."/>
        </authorList>
    </citation>
    <scope>NUCLEOTIDE SEQUENCE</scope>
    <source>
        <strain evidence="1">G11</strain>
    </source>
</reference>